<keyword evidence="2" id="KW-1003">Cell membrane</keyword>
<dbReference type="RefSeq" id="WP_090502896.1">
    <property type="nucleotide sequence ID" value="NZ_FOWX01000023.1"/>
</dbReference>
<evidence type="ECO:0000313" key="7">
    <source>
        <dbReference type="EMBL" id="SFP89079.1"/>
    </source>
</evidence>
<evidence type="ECO:0000256" key="4">
    <source>
        <dbReference type="ARBA" id="ARBA00022989"/>
    </source>
</evidence>
<feature type="transmembrane region" description="Helical" evidence="6">
    <location>
        <begin position="40"/>
        <end position="64"/>
    </location>
</feature>
<keyword evidence="3 6" id="KW-0812">Transmembrane</keyword>
<evidence type="ECO:0000256" key="2">
    <source>
        <dbReference type="ARBA" id="ARBA00022475"/>
    </source>
</evidence>
<dbReference type="AlphaFoldDB" id="A0A1I5U1D8"/>
<keyword evidence="8" id="KW-1185">Reference proteome</keyword>
<comment type="subcellular location">
    <subcellularLocation>
        <location evidence="1">Cell membrane</location>
        <topology evidence="1">Multi-pass membrane protein</topology>
    </subcellularLocation>
</comment>
<feature type="transmembrane region" description="Helical" evidence="6">
    <location>
        <begin position="71"/>
        <end position="89"/>
    </location>
</feature>
<dbReference type="Proteomes" id="UP000198784">
    <property type="component" value="Unassembled WGS sequence"/>
</dbReference>
<dbReference type="STRING" id="289003.SAMN05216190_1237"/>
<dbReference type="OrthoDB" id="9784202at2"/>
<evidence type="ECO:0000256" key="5">
    <source>
        <dbReference type="ARBA" id="ARBA00023136"/>
    </source>
</evidence>
<evidence type="ECO:0000256" key="6">
    <source>
        <dbReference type="SAM" id="Phobius"/>
    </source>
</evidence>
<keyword evidence="5 6" id="KW-0472">Membrane</keyword>
<dbReference type="PIRSF" id="PIRSF006324">
    <property type="entry name" value="LeuE"/>
    <property type="match status" value="1"/>
</dbReference>
<accession>A0A1I5U1D8</accession>
<protein>
    <submittedName>
        <fullName evidence="7">Threonine/homoserine/homoserine lactone efflux protein</fullName>
    </submittedName>
</protein>
<dbReference type="Pfam" id="PF01810">
    <property type="entry name" value="LysE"/>
    <property type="match status" value="1"/>
</dbReference>
<proteinExistence type="predicted"/>
<sequence length="203" mass="21703">MQLYLLFLLMAAATVASPGPGVVMTLSNALRYGLRGTFGGILGIAFGALVVAAISATSLGVLLATSAQAFTLLKFIGAAYLVYLGIRLWRAPPFDFSTQATPSASFPRRFVEGLSLQLTNPKAVFFFLSIFPQFIDPARDYSLQFATLVLTYSALVVCIHCTYARFARRAKAWLTSPRGGRIVNKTAGVTFIGFGAALASASR</sequence>
<reference evidence="8" key="1">
    <citation type="submission" date="2016-10" db="EMBL/GenBank/DDBJ databases">
        <authorList>
            <person name="Varghese N."/>
            <person name="Submissions S."/>
        </authorList>
    </citation>
    <scope>NUCLEOTIDE SEQUENCE [LARGE SCALE GENOMIC DNA]</scope>
    <source>
        <strain evidence="8">DSM 17834</strain>
    </source>
</reference>
<dbReference type="InterPro" id="IPR001123">
    <property type="entry name" value="LeuE-type"/>
</dbReference>
<organism evidence="7 8">
    <name type="scientific">Pseudomonas borbori</name>
    <dbReference type="NCBI Taxonomy" id="289003"/>
    <lineage>
        <taxon>Bacteria</taxon>
        <taxon>Pseudomonadati</taxon>
        <taxon>Pseudomonadota</taxon>
        <taxon>Gammaproteobacteria</taxon>
        <taxon>Pseudomonadales</taxon>
        <taxon>Pseudomonadaceae</taxon>
        <taxon>Pseudomonas</taxon>
    </lineage>
</organism>
<dbReference type="GO" id="GO:0005886">
    <property type="term" value="C:plasma membrane"/>
    <property type="evidence" value="ECO:0007669"/>
    <property type="project" value="UniProtKB-SubCell"/>
</dbReference>
<name>A0A1I5U1D8_9PSED</name>
<gene>
    <name evidence="7" type="ORF">SAMN05216190_1237</name>
</gene>
<dbReference type="PANTHER" id="PTHR30086">
    <property type="entry name" value="ARGININE EXPORTER PROTEIN ARGO"/>
    <property type="match status" value="1"/>
</dbReference>
<keyword evidence="4 6" id="KW-1133">Transmembrane helix</keyword>
<evidence type="ECO:0000256" key="1">
    <source>
        <dbReference type="ARBA" id="ARBA00004651"/>
    </source>
</evidence>
<evidence type="ECO:0000256" key="3">
    <source>
        <dbReference type="ARBA" id="ARBA00022692"/>
    </source>
</evidence>
<dbReference type="EMBL" id="FOWX01000023">
    <property type="protein sequence ID" value="SFP89079.1"/>
    <property type="molecule type" value="Genomic_DNA"/>
</dbReference>
<dbReference type="GO" id="GO:0015171">
    <property type="term" value="F:amino acid transmembrane transporter activity"/>
    <property type="evidence" value="ECO:0007669"/>
    <property type="project" value="TreeGrafter"/>
</dbReference>
<evidence type="ECO:0000313" key="8">
    <source>
        <dbReference type="Proteomes" id="UP000198784"/>
    </source>
</evidence>
<dbReference type="PANTHER" id="PTHR30086:SF20">
    <property type="entry name" value="ARGININE EXPORTER PROTEIN ARGO-RELATED"/>
    <property type="match status" value="1"/>
</dbReference>
<feature type="transmembrane region" description="Helical" evidence="6">
    <location>
        <begin position="141"/>
        <end position="161"/>
    </location>
</feature>